<dbReference type="SMART" id="SM00953">
    <property type="entry name" value="RES"/>
    <property type="match status" value="1"/>
</dbReference>
<dbReference type="OrthoDB" id="9789501at2"/>
<dbReference type="Pfam" id="PF08808">
    <property type="entry name" value="RES"/>
    <property type="match status" value="1"/>
</dbReference>
<keyword evidence="3" id="KW-1185">Reference proteome</keyword>
<proteinExistence type="predicted"/>
<gene>
    <name evidence="2" type="ORF">DN752_21345</name>
</gene>
<evidence type="ECO:0000313" key="2">
    <source>
        <dbReference type="EMBL" id="AWW32487.1"/>
    </source>
</evidence>
<evidence type="ECO:0000259" key="1">
    <source>
        <dbReference type="SMART" id="SM00953"/>
    </source>
</evidence>
<dbReference type="InterPro" id="IPR014914">
    <property type="entry name" value="RES_dom"/>
</dbReference>
<dbReference type="AlphaFoldDB" id="A0A2Z4INY0"/>
<feature type="domain" description="RES" evidence="1">
    <location>
        <begin position="14"/>
        <end position="137"/>
    </location>
</feature>
<dbReference type="KEGG" id="est:DN752_21345"/>
<sequence length="149" mass="16751">MLIYRIVNRKYAGDLSGTGAALFGGRWNKKGTPVLYTGENKEIALLETIVHTPPMLVPELDIVILKCPDNITSLSVEELPPNWKAYPAPTILAELGEKWVTKNKTVALKVPSCIIHSSHNFILNCQNPTYKEVKIIDRQPFHFDPRLTN</sequence>
<dbReference type="EMBL" id="CP030041">
    <property type="protein sequence ID" value="AWW32487.1"/>
    <property type="molecule type" value="Genomic_DNA"/>
</dbReference>
<evidence type="ECO:0000313" key="3">
    <source>
        <dbReference type="Proteomes" id="UP000248688"/>
    </source>
</evidence>
<accession>A0A2Z4INY0</accession>
<protein>
    <submittedName>
        <fullName evidence="2">RES domain-containing protein</fullName>
    </submittedName>
</protein>
<dbReference type="Proteomes" id="UP000248688">
    <property type="component" value="Chromosome"/>
</dbReference>
<dbReference type="RefSeq" id="WP_112785860.1">
    <property type="nucleotide sequence ID" value="NZ_CP030041.1"/>
</dbReference>
<name>A0A2Z4INY0_9BACT</name>
<reference evidence="2 3" key="1">
    <citation type="submission" date="2018-06" db="EMBL/GenBank/DDBJ databases">
        <title>Echinicola strongylocentroti sp. nov., isolated from a sea urchin Strongylocentrotus intermedius.</title>
        <authorList>
            <person name="Bae S.S."/>
        </authorList>
    </citation>
    <scope>NUCLEOTIDE SEQUENCE [LARGE SCALE GENOMIC DNA]</scope>
    <source>
        <strain evidence="2 3">MEBiC08714</strain>
    </source>
</reference>
<organism evidence="2 3">
    <name type="scientific">Echinicola strongylocentroti</name>
    <dbReference type="NCBI Taxonomy" id="1795355"/>
    <lineage>
        <taxon>Bacteria</taxon>
        <taxon>Pseudomonadati</taxon>
        <taxon>Bacteroidota</taxon>
        <taxon>Cytophagia</taxon>
        <taxon>Cytophagales</taxon>
        <taxon>Cyclobacteriaceae</taxon>
        <taxon>Echinicola</taxon>
    </lineage>
</organism>